<dbReference type="Pfam" id="PF04610">
    <property type="entry name" value="TrbL"/>
    <property type="match status" value="1"/>
</dbReference>
<feature type="transmembrane region" description="Helical" evidence="4">
    <location>
        <begin position="185"/>
        <end position="203"/>
    </location>
</feature>
<reference evidence="6" key="1">
    <citation type="submission" date="2016-10" db="EMBL/GenBank/DDBJ databases">
        <authorList>
            <person name="Varghese N."/>
            <person name="Submissions S."/>
        </authorList>
    </citation>
    <scope>NUCLEOTIDE SEQUENCE [LARGE SCALE GENOMIC DNA]</scope>
    <source>
        <strain evidence="6">M1</strain>
    </source>
</reference>
<sequence length="1124" mass="124626">MLNAVTDKILEVITELLTALFKLILEPFMDLKSIKDWVFGVEGDQNLIYGIFTTNEINDIYKPGFNLMLILAGFFILIGVVMYGNRIASSGINASNRIFVMEFFRDWILVSLLLFNLDILYDVIFQFNHFIVSLFGDAYNGKLASLDKELKPDDPALLGKMIIQFVLLGLSLWASFYYLMRKLTLMIFMILGPLMVSFLLMPWTRRITFSWLKEMIGTIFVQSIHAFLFWVVAKMAGAYGGIIGGAAEEGSKLIESVILYVIFIPVSEGLRSLLGLGGGLHNSWSKVGAMFGLSGLAGVYGSIKGAIGDKSVMSALKGAYEGFRKRKEVENEDDNKIGANTGTFTGTTPSAERMLKAGDFISKAGRAVGGVAGSLIGSPMGPYGSISMATIGAELGDTAGELTGRFGMAAAEGLVNRAKTFGKSFAEGFTKGKNLNAKSDELLTDIIANSDLIDDVGPKTYQEFRNQMKERFPDIGERELQTQWGQLLETRREAAMRLIDLAKNDQTLANADALKEAAVNEMMSRFEKNNKAAFMEQFNKENPLPATATDAQRLEHQAKANEAWQALLSEQRKGYEDIANDVIKTLSHDIPHSFIKKDEFAQQFASKALDFDKERYSQIFNQGEAAFTQKNGDIRTYSNAVSRAVSKVPSGKIYDHRSVNRDYLAQSIAYARTAQQKDAYIQSQLDNGVTRESALENWKSIEGEIYKKNLQEVVQAMPSQEAFHAVKAHAMNNSSFISGVSGVAYGSLNAVMETSGIARVVRMAKETKLGHLVSVGVTSAYANASMAFSNTEGNLFQKTAAAITEGYQQAKQDVAVAAQTPYVTPHAVEKQALIRNMAGYAGGLIGGIGGYKKFSQMAEKISPLNKAVNQQVYEASEIYQMAQKTTDSNGNVVVAKGAVRLVTTANESYIEVKDQIGATHVVSRIGRGDSSLASNEVVYTDLTVTEQGISVERSNPYAYKMDSGGNRQYINRVMKIDPNQLLSNRASKPYQERPNIPAYNQMVEYKQFYLNDVLNAKLKNIRAIVERDRSYVIAQTPQGETVRISPYGQGDTRLKDNEVVTMDYEIRNQRFIQQKIKMEVNGKEVKQHDYTSTFEIDEYVPHRPNKRLLLRRELDRIRSPQGVK</sequence>
<evidence type="ECO:0000256" key="4">
    <source>
        <dbReference type="SAM" id="Phobius"/>
    </source>
</evidence>
<dbReference type="AlphaFoldDB" id="A0A1I0TMJ0"/>
<keyword evidence="1 4" id="KW-0812">Transmembrane</keyword>
<keyword evidence="6" id="KW-1185">Reference proteome</keyword>
<dbReference type="OrthoDB" id="2312556at2"/>
<dbReference type="RefSeq" id="WP_090950952.1">
    <property type="nucleotide sequence ID" value="NZ_FOJS01000038.1"/>
</dbReference>
<keyword evidence="3 4" id="KW-0472">Membrane</keyword>
<dbReference type="GO" id="GO:0030255">
    <property type="term" value="P:protein secretion by the type IV secretion system"/>
    <property type="evidence" value="ECO:0007669"/>
    <property type="project" value="InterPro"/>
</dbReference>
<feature type="transmembrane region" description="Helical" evidence="4">
    <location>
        <begin position="65"/>
        <end position="85"/>
    </location>
</feature>
<dbReference type="InterPro" id="IPR007688">
    <property type="entry name" value="Conjugal_tfr_TrbL/VirB6"/>
</dbReference>
<keyword evidence="2 4" id="KW-1133">Transmembrane helix</keyword>
<dbReference type="EMBL" id="FOJS01000038">
    <property type="protein sequence ID" value="SFA52753.1"/>
    <property type="molecule type" value="Genomic_DNA"/>
</dbReference>
<evidence type="ECO:0000313" key="6">
    <source>
        <dbReference type="Proteomes" id="UP000198650"/>
    </source>
</evidence>
<dbReference type="Proteomes" id="UP000198650">
    <property type="component" value="Unassembled WGS sequence"/>
</dbReference>
<accession>A0A1I0TMJ0</accession>
<evidence type="ECO:0000256" key="1">
    <source>
        <dbReference type="ARBA" id="ARBA00022692"/>
    </source>
</evidence>
<dbReference type="STRING" id="186116.SAMN05192569_103813"/>
<name>A0A1I0TMJ0_9BACL</name>
<feature type="transmembrane region" description="Helical" evidence="4">
    <location>
        <begin position="161"/>
        <end position="179"/>
    </location>
</feature>
<organism evidence="5 6">
    <name type="scientific">Parageobacillus thermantarcticus</name>
    <dbReference type="NCBI Taxonomy" id="186116"/>
    <lineage>
        <taxon>Bacteria</taxon>
        <taxon>Bacillati</taxon>
        <taxon>Bacillota</taxon>
        <taxon>Bacilli</taxon>
        <taxon>Bacillales</taxon>
        <taxon>Anoxybacillaceae</taxon>
        <taxon>Parageobacillus</taxon>
    </lineage>
</organism>
<protein>
    <submittedName>
        <fullName evidence="5">TrbL/VirB6 plasmid conjugal transfer protein</fullName>
    </submittedName>
</protein>
<evidence type="ECO:0000256" key="2">
    <source>
        <dbReference type="ARBA" id="ARBA00022989"/>
    </source>
</evidence>
<proteinExistence type="predicted"/>
<gene>
    <name evidence="5" type="ORF">SAMN05192569_103813</name>
</gene>
<evidence type="ECO:0000256" key="3">
    <source>
        <dbReference type="ARBA" id="ARBA00023136"/>
    </source>
</evidence>
<evidence type="ECO:0000313" key="5">
    <source>
        <dbReference type="EMBL" id="SFA52753.1"/>
    </source>
</evidence>